<dbReference type="EMBL" id="KZ454990">
    <property type="protein sequence ID" value="PKI84050.1"/>
    <property type="molecule type" value="Genomic_DNA"/>
</dbReference>
<dbReference type="InterPro" id="IPR007206">
    <property type="entry name" value="Protein_HGH1_C"/>
</dbReference>
<dbReference type="PANTHER" id="PTHR13387:SF9">
    <property type="entry name" value="PROTEIN HGH1 HOMOLOG"/>
    <property type="match status" value="1"/>
</dbReference>
<gene>
    <name evidence="5" type="ORF">MVES_001902</name>
</gene>
<name>A0A2N1JBW4_9BASI</name>
<feature type="domain" description="Protein HGH1 C-terminal" evidence="4">
    <location>
        <begin position="401"/>
        <end position="454"/>
    </location>
</feature>
<dbReference type="SUPFAM" id="SSF48371">
    <property type="entry name" value="ARM repeat"/>
    <property type="match status" value="1"/>
</dbReference>
<reference evidence="5 6" key="1">
    <citation type="submission" date="2017-10" db="EMBL/GenBank/DDBJ databases">
        <title>A novel species of cold-tolerant Malassezia isolated from bats.</title>
        <authorList>
            <person name="Lorch J.M."/>
            <person name="Palmer J.M."/>
            <person name="Vanderwolf K.J."/>
            <person name="Schmidt K.Z."/>
            <person name="Verant M.L."/>
            <person name="Weller T.J."/>
            <person name="Blehert D.S."/>
        </authorList>
    </citation>
    <scope>NUCLEOTIDE SEQUENCE [LARGE SCALE GENOMIC DNA]</scope>
    <source>
        <strain evidence="5 6">NWHC:44797-103</strain>
    </source>
</reference>
<keyword evidence="6" id="KW-1185">Reference proteome</keyword>
<dbReference type="InterPro" id="IPR039717">
    <property type="entry name" value="Hgh1"/>
</dbReference>
<evidence type="ECO:0000256" key="2">
    <source>
        <dbReference type="SAM" id="MobiDB-lite"/>
    </source>
</evidence>
<feature type="region of interest" description="Disordered" evidence="2">
    <location>
        <begin position="454"/>
        <end position="481"/>
    </location>
</feature>
<comment type="similarity">
    <text evidence="1">Belongs to the HGH1 family.</text>
</comment>
<proteinExistence type="inferred from homology"/>
<sequence>MSLPASHELLTFLADPNPQARQVAMANIAGYSKRDHPQRYLLTEKLKDARGEPVHIWDGSELDVLEQIKELCRDQPLTMHDALSVLINLSDSPSVALRIADPKFLSFLVMYIGDSISLLADLACILVSNLTKYEPVCTRLLDLQVEDRPFYSFFSPNDLQLSLGGLDADPSDPQFEQKKAAFTAASQRLSSSVKTTEQVKVPALVKLLRAFEEGASVESSDASGSNMRERVEATQGESGSRPLALDEHGRPYVRRKSHCNFLASVFANVTVLSRGREFFVQPIFGTDRSLTDAYPVGRIMVYTEHGDLIRRGGVISALKNTLFIKHAHKTLLAPSPIMIQEGYPMSPVDILAYILMPLIDGKELAKVDLEDQEELPETCQLVDENKPRESDMALRLMLIECLLLLCTSHYGRESLRGRGAYVVVREAHLAEQNEEVTEAITRFVNLLKRDETEETKRDGVDLVPTDDVEENEEADIRLEEL</sequence>
<evidence type="ECO:0000256" key="1">
    <source>
        <dbReference type="ARBA" id="ARBA00006712"/>
    </source>
</evidence>
<dbReference type="Pfam" id="PF04064">
    <property type="entry name" value="DUF384"/>
    <property type="match status" value="1"/>
</dbReference>
<evidence type="ECO:0008006" key="7">
    <source>
        <dbReference type="Google" id="ProtNLM"/>
    </source>
</evidence>
<dbReference type="OrthoDB" id="338814at2759"/>
<organism evidence="5 6">
    <name type="scientific">Malassezia vespertilionis</name>
    <dbReference type="NCBI Taxonomy" id="2020962"/>
    <lineage>
        <taxon>Eukaryota</taxon>
        <taxon>Fungi</taxon>
        <taxon>Dikarya</taxon>
        <taxon>Basidiomycota</taxon>
        <taxon>Ustilaginomycotina</taxon>
        <taxon>Malasseziomycetes</taxon>
        <taxon>Malasseziales</taxon>
        <taxon>Malasseziaceae</taxon>
        <taxon>Malassezia</taxon>
    </lineage>
</organism>
<feature type="domain" description="Protein HGH1 N-terminal" evidence="3">
    <location>
        <begin position="112"/>
        <end position="395"/>
    </location>
</feature>
<dbReference type="InterPro" id="IPR016024">
    <property type="entry name" value="ARM-type_fold"/>
</dbReference>
<accession>A0A2N1JBW4</accession>
<evidence type="ECO:0000259" key="4">
    <source>
        <dbReference type="Pfam" id="PF04064"/>
    </source>
</evidence>
<dbReference type="InterPro" id="IPR007205">
    <property type="entry name" value="Protein_HGH1_N"/>
</dbReference>
<dbReference type="Proteomes" id="UP000232875">
    <property type="component" value="Unassembled WGS sequence"/>
</dbReference>
<evidence type="ECO:0000313" key="5">
    <source>
        <dbReference type="EMBL" id="PKI84050.1"/>
    </source>
</evidence>
<feature type="compositionally biased region" description="Acidic residues" evidence="2">
    <location>
        <begin position="464"/>
        <end position="473"/>
    </location>
</feature>
<dbReference type="PANTHER" id="PTHR13387">
    <property type="entry name" value="PROTEIN HGH1 HOMOLOG"/>
    <property type="match status" value="1"/>
</dbReference>
<feature type="region of interest" description="Disordered" evidence="2">
    <location>
        <begin position="219"/>
        <end position="247"/>
    </location>
</feature>
<evidence type="ECO:0000313" key="6">
    <source>
        <dbReference type="Proteomes" id="UP000232875"/>
    </source>
</evidence>
<dbReference type="Pfam" id="PF04063">
    <property type="entry name" value="DUF383"/>
    <property type="match status" value="1"/>
</dbReference>
<protein>
    <recommendedName>
        <fullName evidence="7">Protein HGH1 homolog</fullName>
    </recommendedName>
</protein>
<evidence type="ECO:0000259" key="3">
    <source>
        <dbReference type="Pfam" id="PF04063"/>
    </source>
</evidence>
<dbReference type="STRING" id="2020962.A0A2N1JBW4"/>
<dbReference type="AlphaFoldDB" id="A0A2N1JBW4"/>